<organism evidence="2 3">
    <name type="scientific">Schizosaccharomyces cryophilus (strain OY26 / ATCC MYA-4695 / CBS 11777 / NBRC 106824 / NRRL Y48691)</name>
    <name type="common">Fission yeast</name>
    <dbReference type="NCBI Taxonomy" id="653667"/>
    <lineage>
        <taxon>Eukaryota</taxon>
        <taxon>Fungi</taxon>
        <taxon>Dikarya</taxon>
        <taxon>Ascomycota</taxon>
        <taxon>Taphrinomycotina</taxon>
        <taxon>Schizosaccharomycetes</taxon>
        <taxon>Schizosaccharomycetales</taxon>
        <taxon>Schizosaccharomycetaceae</taxon>
        <taxon>Schizosaccharomyces</taxon>
    </lineage>
</organism>
<dbReference type="GeneID" id="25034724"/>
<name>S9XDW7_SCHCR</name>
<protein>
    <submittedName>
        <fullName evidence="2">Meiotic recombination protein Rec10</fullName>
    </submittedName>
</protein>
<feature type="compositionally biased region" description="Basic residues" evidence="1">
    <location>
        <begin position="473"/>
        <end position="482"/>
    </location>
</feature>
<dbReference type="EMBL" id="KE546990">
    <property type="protein sequence ID" value="EPY51971.1"/>
    <property type="molecule type" value="Genomic_DNA"/>
</dbReference>
<dbReference type="AlphaFoldDB" id="S9XDW7"/>
<dbReference type="InterPro" id="IPR012491">
    <property type="entry name" value="Red1/Rec10"/>
</dbReference>
<feature type="compositionally biased region" description="Polar residues" evidence="1">
    <location>
        <begin position="398"/>
        <end position="408"/>
    </location>
</feature>
<dbReference type="OMA" id="HRDFACR"/>
<dbReference type="STRING" id="653667.S9XDW7"/>
<feature type="compositionally biased region" description="Basic and acidic residues" evidence="1">
    <location>
        <begin position="483"/>
        <end position="500"/>
    </location>
</feature>
<dbReference type="GO" id="GO:0030998">
    <property type="term" value="C:linear element"/>
    <property type="evidence" value="ECO:0007669"/>
    <property type="project" value="EnsemblFungi"/>
</dbReference>
<feature type="region of interest" description="Disordered" evidence="1">
    <location>
        <begin position="397"/>
        <end position="574"/>
    </location>
</feature>
<feature type="compositionally biased region" description="Basic and acidic residues" evidence="1">
    <location>
        <begin position="409"/>
        <end position="434"/>
    </location>
</feature>
<dbReference type="OrthoDB" id="5366068at2759"/>
<dbReference type="GO" id="GO:0007131">
    <property type="term" value="P:reciprocal meiotic recombination"/>
    <property type="evidence" value="ECO:0007669"/>
    <property type="project" value="EnsemblFungi"/>
</dbReference>
<dbReference type="Proteomes" id="UP000015464">
    <property type="component" value="Unassembled WGS sequence"/>
</dbReference>
<keyword evidence="3" id="KW-1185">Reference proteome</keyword>
<proteinExistence type="predicted"/>
<dbReference type="HOGENOM" id="CLU_354176_0_0_1"/>
<evidence type="ECO:0000313" key="3">
    <source>
        <dbReference type="Proteomes" id="UP000015464"/>
    </source>
</evidence>
<sequence length="792" mass="89199">MDHINEFLNAIIKGKQLTKALLDRTLNAVLSVDASEVRDKQTISNISNAFSVIGEREQYTEPKIISCLKVLLHLCFLGKHPDLGDLFIETFTGLNPSLKDSVKKSIGSLALSLGCQFLNETDFLNVTTTFELYDESEYQMIVFERVVLQVMSLFIAKCEDNKLYLINNRKELNLQAIGERLTHRDFACRFLCGLFISRFSVSGSDEESNRQNAIRLSLFCPSDSSKLTLTMQMLKADQIFQTCVANSTKVYNGTFSVCSETPVHATMIIEPRDVIIYRKGFTLLQLSWGSMKDITMTSDGPYRFCFTTDIPHLKDCIFECLDDSSFADLSSTLQFVGDSLTPKLFVSPKVAINQSSNSAKNSMEEVSQHSARDAMEFDSAYEKFENEILDKSLCVEPTNETTTGNNDKSTIKIDEPENALNHEDAANEETKEISETAEVTTEGTKQVDPENDTLVTPLRKRTRAGKASTKSSRPPRVKKPRKTEKVKEADSNLEGLKEQETPCPKNNKQIKEPLRSEEDNSEHSLLDDGEKQNSKDDEQLSTGMQDSVKPEKNTAEPVNNPKSSMQTMGKVKQEPSNQNMNILDHSHQSVLNDHKSIWKQMLKDKSWKKELLTPPPQNRKRQIDLATFTKQGHSTLGNTPSLLNACSSPPIEASSLGPFVKHTDDGLTSSTLISDTNDYMNDVNLQSVKQEEKTLKPPFEFDKVQSKSFGQVDLPNAHGIERCVSLIGKNIYSILIKREEKLKDQLNVFHLNSTNLVEGFQERQKARYTSIQKMLTSVDTSLLHRVKKLIYE</sequence>
<gene>
    <name evidence="2" type="ORF">SPOG_00392</name>
</gene>
<dbReference type="GO" id="GO:0042138">
    <property type="term" value="P:meiotic DNA double-strand break formation"/>
    <property type="evidence" value="ECO:0007669"/>
    <property type="project" value="EnsemblFungi"/>
</dbReference>
<feature type="compositionally biased region" description="Polar residues" evidence="1">
    <location>
        <begin position="556"/>
        <end position="567"/>
    </location>
</feature>
<evidence type="ECO:0000313" key="2">
    <source>
        <dbReference type="EMBL" id="EPY51971.1"/>
    </source>
</evidence>
<dbReference type="GO" id="GO:0000785">
    <property type="term" value="C:chromatin"/>
    <property type="evidence" value="ECO:0007669"/>
    <property type="project" value="EnsemblFungi"/>
</dbReference>
<dbReference type="Pfam" id="PF07964">
    <property type="entry name" value="Red1"/>
    <property type="match status" value="1"/>
</dbReference>
<reference evidence="2 3" key="1">
    <citation type="journal article" date="2011" name="Science">
        <title>Comparative functional genomics of the fission yeasts.</title>
        <authorList>
            <person name="Rhind N."/>
            <person name="Chen Z."/>
            <person name="Yassour M."/>
            <person name="Thompson D.A."/>
            <person name="Haas B.J."/>
            <person name="Habib N."/>
            <person name="Wapinski I."/>
            <person name="Roy S."/>
            <person name="Lin M.F."/>
            <person name="Heiman D.I."/>
            <person name="Young S.K."/>
            <person name="Furuya K."/>
            <person name="Guo Y."/>
            <person name="Pidoux A."/>
            <person name="Chen H.M."/>
            <person name="Robbertse B."/>
            <person name="Goldberg J.M."/>
            <person name="Aoki K."/>
            <person name="Bayne E.H."/>
            <person name="Berlin A.M."/>
            <person name="Desjardins C.A."/>
            <person name="Dobbs E."/>
            <person name="Dukaj L."/>
            <person name="Fan L."/>
            <person name="FitzGerald M.G."/>
            <person name="French C."/>
            <person name="Gujja S."/>
            <person name="Hansen K."/>
            <person name="Keifenheim D."/>
            <person name="Levin J.Z."/>
            <person name="Mosher R.A."/>
            <person name="Mueller C.A."/>
            <person name="Pfiffner J."/>
            <person name="Priest M."/>
            <person name="Russ C."/>
            <person name="Smialowska A."/>
            <person name="Swoboda P."/>
            <person name="Sykes S.M."/>
            <person name="Vaughn M."/>
            <person name="Vengrova S."/>
            <person name="Yoder R."/>
            <person name="Zeng Q."/>
            <person name="Allshire R."/>
            <person name="Baulcombe D."/>
            <person name="Birren B.W."/>
            <person name="Brown W."/>
            <person name="Ekwall K."/>
            <person name="Kellis M."/>
            <person name="Leatherwood J."/>
            <person name="Levin H."/>
            <person name="Margalit H."/>
            <person name="Martienssen R."/>
            <person name="Nieduszynski C.A."/>
            <person name="Spatafora J.W."/>
            <person name="Friedman N."/>
            <person name="Dalgaard J.Z."/>
            <person name="Baumann P."/>
            <person name="Niki H."/>
            <person name="Regev A."/>
            <person name="Nusbaum C."/>
        </authorList>
    </citation>
    <scope>NUCLEOTIDE SEQUENCE [LARGE SCALE GENOMIC DNA]</scope>
    <source>
        <strain evidence="3">OY26 / ATCC MYA-4695 / CBS 11777 / NBRC 106824 / NRRL Y48691</strain>
    </source>
</reference>
<dbReference type="RefSeq" id="XP_013023355.1">
    <property type="nucleotide sequence ID" value="XM_013167901.1"/>
</dbReference>
<feature type="compositionally biased region" description="Basic and acidic residues" evidence="1">
    <location>
        <begin position="509"/>
        <end position="538"/>
    </location>
</feature>
<evidence type="ECO:0000256" key="1">
    <source>
        <dbReference type="SAM" id="MobiDB-lite"/>
    </source>
</evidence>
<accession>S9XDW7</accession>